<protein>
    <submittedName>
        <fullName evidence="1">Nonstructural protein</fullName>
    </submittedName>
</protein>
<evidence type="ECO:0000313" key="1">
    <source>
        <dbReference type="EMBL" id="QCQ84963.1"/>
    </source>
</evidence>
<dbReference type="InterPro" id="IPR046781">
    <property type="entry name" value="Phage_ORF5"/>
</dbReference>
<sequence>MKILLFSVYDLAVGAHLQPFFSRSIGEAMRSFENACNDEKGPFVAHASDYCLFHLGSFDDTNGVFDCHPPQRLTSALEMLAKNAPPTIEHEIKAFKR</sequence>
<dbReference type="Pfam" id="PF20577">
    <property type="entry name" value="Phage_ORF5"/>
    <property type="match status" value="1"/>
</dbReference>
<accession>A0A4V1F5G3</accession>
<reference evidence="1" key="1">
    <citation type="submission" date="2018-12" db="EMBL/GenBank/DDBJ databases">
        <title>Singled stranded DNA viruses identified in blackflies (Austrosimulium ungulatum) sampled in New Zealand.</title>
        <authorList>
            <person name="Kraberger S."/>
            <person name="Fontenele R.S."/>
            <person name="Schmidlin K."/>
            <person name="Walters M."/>
            <person name="Varsani A."/>
        </authorList>
    </citation>
    <scope>NUCLEOTIDE SEQUENCE [LARGE SCALE GENOMIC DNA]</scope>
    <source>
        <strain evidence="1">137</strain>
    </source>
</reference>
<dbReference type="EMBL" id="MK249198">
    <property type="protein sequence ID" value="QCQ84963.1"/>
    <property type="molecule type" value="Genomic_DNA"/>
</dbReference>
<name>A0A4V1F5G3_9VIRU</name>
<dbReference type="Proteomes" id="UP000324307">
    <property type="component" value="Segment"/>
</dbReference>
<proteinExistence type="predicted"/>
<organism evidence="1">
    <name type="scientific">Blackfly microvirus SF02</name>
    <dbReference type="NCBI Taxonomy" id="2576452"/>
    <lineage>
        <taxon>Viruses</taxon>
        <taxon>Monodnaviria</taxon>
        <taxon>Sangervirae</taxon>
        <taxon>Phixviricota</taxon>
        <taxon>Malgrandaviricetes</taxon>
        <taxon>Petitvirales</taxon>
        <taxon>Microviridae</taxon>
        <taxon>Microvirus</taxon>
    </lineage>
</organism>